<dbReference type="AlphaFoldDB" id="A0AAE3VYY4"/>
<evidence type="ECO:0000313" key="2">
    <source>
        <dbReference type="Proteomes" id="UP001240236"/>
    </source>
</evidence>
<organism evidence="1 2">
    <name type="scientific">Catenuloplanes indicus</name>
    <dbReference type="NCBI Taxonomy" id="137267"/>
    <lineage>
        <taxon>Bacteria</taxon>
        <taxon>Bacillati</taxon>
        <taxon>Actinomycetota</taxon>
        <taxon>Actinomycetes</taxon>
        <taxon>Micromonosporales</taxon>
        <taxon>Micromonosporaceae</taxon>
        <taxon>Catenuloplanes</taxon>
    </lineage>
</organism>
<protein>
    <submittedName>
        <fullName evidence="1">Uncharacterized protein</fullName>
    </submittedName>
</protein>
<dbReference type="EMBL" id="JAUSUZ010000001">
    <property type="protein sequence ID" value="MDQ0366563.1"/>
    <property type="molecule type" value="Genomic_DNA"/>
</dbReference>
<evidence type="ECO:0000313" key="1">
    <source>
        <dbReference type="EMBL" id="MDQ0366563.1"/>
    </source>
</evidence>
<sequence>MRVECHWWNGNRTPKGRRDVYIRTDGSRWEVEAQIGGASGKSKVQECPSQASAVILANAWRGSNPSWLEVPQPRTPAHS</sequence>
<dbReference type="RefSeq" id="WP_085067341.1">
    <property type="nucleotide sequence ID" value="NZ_JAUSUZ010000001.1"/>
</dbReference>
<keyword evidence="2" id="KW-1185">Reference proteome</keyword>
<proteinExistence type="predicted"/>
<dbReference type="Proteomes" id="UP001240236">
    <property type="component" value="Unassembled WGS sequence"/>
</dbReference>
<reference evidence="1 2" key="1">
    <citation type="submission" date="2023-07" db="EMBL/GenBank/DDBJ databases">
        <title>Sequencing the genomes of 1000 actinobacteria strains.</title>
        <authorList>
            <person name="Klenk H.-P."/>
        </authorList>
    </citation>
    <scope>NUCLEOTIDE SEQUENCE [LARGE SCALE GENOMIC DNA]</scope>
    <source>
        <strain evidence="1 2">DSM 44709</strain>
    </source>
</reference>
<accession>A0AAE3VYY4</accession>
<gene>
    <name evidence="1" type="ORF">J2S42_003232</name>
</gene>
<name>A0AAE3VYY4_9ACTN</name>
<comment type="caution">
    <text evidence="1">The sequence shown here is derived from an EMBL/GenBank/DDBJ whole genome shotgun (WGS) entry which is preliminary data.</text>
</comment>